<gene>
    <name evidence="4" type="ORF">QNA08_00040</name>
</gene>
<evidence type="ECO:0000256" key="2">
    <source>
        <dbReference type="SAM" id="Coils"/>
    </source>
</evidence>
<keyword evidence="5" id="KW-1185">Reference proteome</keyword>
<dbReference type="Pfam" id="PF00072">
    <property type="entry name" value="Response_reg"/>
    <property type="match status" value="1"/>
</dbReference>
<name>A0ABT7AC26_9HYPH</name>
<evidence type="ECO:0000259" key="3">
    <source>
        <dbReference type="PROSITE" id="PS50110"/>
    </source>
</evidence>
<evidence type="ECO:0000256" key="1">
    <source>
        <dbReference type="PROSITE-ProRule" id="PRU00169"/>
    </source>
</evidence>
<accession>A0ABT7AC26</accession>
<dbReference type="InterPro" id="IPR037205">
    <property type="entry name" value="ChaB_sf"/>
</dbReference>
<feature type="domain" description="Response regulatory" evidence="3">
    <location>
        <begin position="1"/>
        <end position="98"/>
    </location>
</feature>
<comment type="caution">
    <text evidence="1">Lacks conserved residue(s) required for the propagation of feature annotation.</text>
</comment>
<evidence type="ECO:0000313" key="4">
    <source>
        <dbReference type="EMBL" id="MDJ1156640.1"/>
    </source>
</evidence>
<dbReference type="SUPFAM" id="SSF140376">
    <property type="entry name" value="ChaB-like"/>
    <property type="match status" value="1"/>
</dbReference>
<sequence length="155" mass="17067">MPYRTNADLPDPVRTHLPPHTQDIYRETFNHAFATRADDHGMRLLRELKARRVGLPVIVVTGHGDIALAVTAMKEGAIDFIEKPFDDEVPLAAIRSALSRQAKNAERETQRAEVRARIAQLSARERQVLDALVAGDQSTGSSWSTGCATARSTIP</sequence>
<dbReference type="Pfam" id="PF06150">
    <property type="entry name" value="ChaB"/>
    <property type="match status" value="1"/>
</dbReference>
<comment type="caution">
    <text evidence="4">The sequence shown here is derived from an EMBL/GenBank/DDBJ whole genome shotgun (WGS) entry which is preliminary data.</text>
</comment>
<feature type="coiled-coil region" evidence="2">
    <location>
        <begin position="95"/>
        <end position="124"/>
    </location>
</feature>
<keyword evidence="2" id="KW-0175">Coiled coil</keyword>
<dbReference type="InterPro" id="IPR001789">
    <property type="entry name" value="Sig_transdc_resp-reg_receiver"/>
</dbReference>
<dbReference type="Proteomes" id="UP001321492">
    <property type="component" value="Unassembled WGS sequence"/>
</dbReference>
<organism evidence="4 5">
    <name type="scientific">Chelatococcus albus</name>
    <dbReference type="NCBI Taxonomy" id="3047466"/>
    <lineage>
        <taxon>Bacteria</taxon>
        <taxon>Pseudomonadati</taxon>
        <taxon>Pseudomonadota</taxon>
        <taxon>Alphaproteobacteria</taxon>
        <taxon>Hyphomicrobiales</taxon>
        <taxon>Chelatococcaceae</taxon>
        <taxon>Chelatococcus</taxon>
    </lineage>
</organism>
<dbReference type="EMBL" id="JASJEV010000001">
    <property type="protein sequence ID" value="MDJ1156640.1"/>
    <property type="molecule type" value="Genomic_DNA"/>
</dbReference>
<dbReference type="Gene3D" id="3.40.50.2300">
    <property type="match status" value="1"/>
</dbReference>
<dbReference type="RefSeq" id="WP_283738647.1">
    <property type="nucleotide sequence ID" value="NZ_JASJEV010000001.1"/>
</dbReference>
<protein>
    <submittedName>
        <fullName evidence="4">ChaB family protein</fullName>
    </submittedName>
</protein>
<proteinExistence type="predicted"/>
<dbReference type="PROSITE" id="PS50110">
    <property type="entry name" value="RESPONSE_REGULATORY"/>
    <property type="match status" value="1"/>
</dbReference>
<dbReference type="InterPro" id="IPR011006">
    <property type="entry name" value="CheY-like_superfamily"/>
</dbReference>
<dbReference type="InterPro" id="IPR009317">
    <property type="entry name" value="ChaB"/>
</dbReference>
<dbReference type="SUPFAM" id="SSF52172">
    <property type="entry name" value="CheY-like"/>
    <property type="match status" value="1"/>
</dbReference>
<evidence type="ECO:0000313" key="5">
    <source>
        <dbReference type="Proteomes" id="UP001321492"/>
    </source>
</evidence>
<reference evidence="4 5" key="1">
    <citation type="submission" date="2023-05" db="EMBL/GenBank/DDBJ databases">
        <title>Chelatococcus sp. nov., a moderately thermophilic bacterium isolated from hot spring microbial mat.</title>
        <authorList>
            <person name="Hu C.-J."/>
            <person name="Li W.-J."/>
        </authorList>
    </citation>
    <scope>NUCLEOTIDE SEQUENCE [LARGE SCALE GENOMIC DNA]</scope>
    <source>
        <strain evidence="4 5">SYSU G07232</strain>
    </source>
</reference>